<proteinExistence type="predicted"/>
<evidence type="ECO:0000256" key="2">
    <source>
        <dbReference type="SAM" id="SignalP"/>
    </source>
</evidence>
<dbReference type="SUPFAM" id="SSF53187">
    <property type="entry name" value="Zn-dependent exopeptidases"/>
    <property type="match status" value="1"/>
</dbReference>
<dbReference type="Proteomes" id="UP000642748">
    <property type="component" value="Unassembled WGS sequence"/>
</dbReference>
<feature type="chain" id="PRO_5035230542" description="MurNAc-LAA domain-containing protein" evidence="2">
    <location>
        <begin position="31"/>
        <end position="292"/>
    </location>
</feature>
<comment type="caution">
    <text evidence="4">The sequence shown here is derived from an EMBL/GenBank/DDBJ whole genome shotgun (WGS) entry which is preliminary data.</text>
</comment>
<dbReference type="PROSITE" id="PS51257">
    <property type="entry name" value="PROKAR_LIPOPROTEIN"/>
    <property type="match status" value="1"/>
</dbReference>
<evidence type="ECO:0000259" key="3">
    <source>
        <dbReference type="SMART" id="SM00646"/>
    </source>
</evidence>
<dbReference type="Gene3D" id="3.40.630.40">
    <property type="entry name" value="Zn-dependent exopeptidases"/>
    <property type="match status" value="1"/>
</dbReference>
<dbReference type="GO" id="GO:0030288">
    <property type="term" value="C:outer membrane-bounded periplasmic space"/>
    <property type="evidence" value="ECO:0007669"/>
    <property type="project" value="TreeGrafter"/>
</dbReference>
<gene>
    <name evidence="4" type="ORF">Raf01_18560</name>
</gene>
<dbReference type="SMART" id="SM00646">
    <property type="entry name" value="Ami_3"/>
    <property type="match status" value="1"/>
</dbReference>
<dbReference type="InterPro" id="IPR050695">
    <property type="entry name" value="N-acetylmuramoyl_amidase_3"/>
</dbReference>
<dbReference type="GO" id="GO:0008745">
    <property type="term" value="F:N-acetylmuramoyl-L-alanine amidase activity"/>
    <property type="evidence" value="ECO:0007669"/>
    <property type="project" value="InterPro"/>
</dbReference>
<organism evidence="4 5">
    <name type="scientific">Rugosimonospora africana</name>
    <dbReference type="NCBI Taxonomy" id="556532"/>
    <lineage>
        <taxon>Bacteria</taxon>
        <taxon>Bacillati</taxon>
        <taxon>Actinomycetota</taxon>
        <taxon>Actinomycetes</taxon>
        <taxon>Micromonosporales</taxon>
        <taxon>Micromonosporaceae</taxon>
        <taxon>Rugosimonospora</taxon>
    </lineage>
</organism>
<keyword evidence="5" id="KW-1185">Reference proteome</keyword>
<keyword evidence="1" id="KW-0378">Hydrolase</keyword>
<name>A0A8J3QNZ7_9ACTN</name>
<dbReference type="Pfam" id="PF01520">
    <property type="entry name" value="Amidase_3"/>
    <property type="match status" value="1"/>
</dbReference>
<dbReference type="CDD" id="cd02696">
    <property type="entry name" value="MurNAc-LAA"/>
    <property type="match status" value="1"/>
</dbReference>
<dbReference type="GO" id="GO:0009253">
    <property type="term" value="P:peptidoglycan catabolic process"/>
    <property type="evidence" value="ECO:0007669"/>
    <property type="project" value="InterPro"/>
</dbReference>
<feature type="signal peptide" evidence="2">
    <location>
        <begin position="1"/>
        <end position="30"/>
    </location>
</feature>
<feature type="domain" description="MurNAc-LAA" evidence="3">
    <location>
        <begin position="164"/>
        <end position="288"/>
    </location>
</feature>
<reference evidence="4" key="1">
    <citation type="submission" date="2021-01" db="EMBL/GenBank/DDBJ databases">
        <title>Whole genome shotgun sequence of Rugosimonospora africana NBRC 104875.</title>
        <authorList>
            <person name="Komaki H."/>
            <person name="Tamura T."/>
        </authorList>
    </citation>
    <scope>NUCLEOTIDE SEQUENCE</scope>
    <source>
        <strain evidence="4">NBRC 104875</strain>
    </source>
</reference>
<evidence type="ECO:0000256" key="1">
    <source>
        <dbReference type="ARBA" id="ARBA00022801"/>
    </source>
</evidence>
<evidence type="ECO:0000313" key="4">
    <source>
        <dbReference type="EMBL" id="GIH13684.1"/>
    </source>
</evidence>
<dbReference type="EMBL" id="BONZ01000015">
    <property type="protein sequence ID" value="GIH13684.1"/>
    <property type="molecule type" value="Genomic_DNA"/>
</dbReference>
<dbReference type="InterPro" id="IPR002508">
    <property type="entry name" value="MurNAc-LAA_cat"/>
</dbReference>
<evidence type="ECO:0000313" key="5">
    <source>
        <dbReference type="Proteomes" id="UP000642748"/>
    </source>
</evidence>
<keyword evidence="2" id="KW-0732">Signal</keyword>
<protein>
    <recommendedName>
        <fullName evidence="3">MurNAc-LAA domain-containing protein</fullName>
    </recommendedName>
</protein>
<dbReference type="PANTHER" id="PTHR30404">
    <property type="entry name" value="N-ACETYLMURAMOYL-L-ALANINE AMIDASE"/>
    <property type="match status" value="1"/>
</dbReference>
<dbReference type="AlphaFoldDB" id="A0A8J3QNZ7"/>
<dbReference type="RefSeq" id="WP_203917346.1">
    <property type="nucleotide sequence ID" value="NZ_BONZ01000015.1"/>
</dbReference>
<accession>A0A8J3QNZ7</accession>
<dbReference type="PANTHER" id="PTHR30404:SF0">
    <property type="entry name" value="N-ACETYLMURAMOYL-L-ALANINE AMIDASE AMIC"/>
    <property type="match status" value="1"/>
</dbReference>
<sequence>MRVRPRLVTLAVACAAVGLTAFVAGCGNHAAGAIWAAPAASGSAVPGSAKVSAPAGPAASGPTGSPISGRLSLASVAGKVIVIDPGHNGGNVTQPKLMASPVPMGTGTKACDTTGTETNSGYQEAAFTWDVSVRLAALLRSAGAKVIMTRNNNTGVGPCVDERAAIGNDNHAAVAISIHGDGAPAKDHGFHVLEPKRVGAPSNAIIAPSHQLALKIRDNYRARTGIPPANYIGTDGINTRGDMGGLNLSVVPKVLVECGNMRNAGDAAMMTSQTYRQRMAEGLAAGLAAFLA</sequence>